<protein>
    <submittedName>
        <fullName evidence="1">Uncharacterized protein</fullName>
    </submittedName>
</protein>
<organism evidence="1 2">
    <name type="scientific">Ciona intestinalis</name>
    <name type="common">Transparent sea squirt</name>
    <name type="synonym">Ascidia intestinalis</name>
    <dbReference type="NCBI Taxonomy" id="7719"/>
    <lineage>
        <taxon>Eukaryota</taxon>
        <taxon>Metazoa</taxon>
        <taxon>Chordata</taxon>
        <taxon>Tunicata</taxon>
        <taxon>Ascidiacea</taxon>
        <taxon>Phlebobranchia</taxon>
        <taxon>Cionidae</taxon>
        <taxon>Ciona</taxon>
    </lineage>
</organism>
<dbReference type="HOGENOM" id="CLU_2621319_0_0_1"/>
<reference evidence="1" key="3">
    <citation type="submission" date="2025-08" db="UniProtKB">
        <authorList>
            <consortium name="Ensembl"/>
        </authorList>
    </citation>
    <scope>IDENTIFICATION</scope>
</reference>
<name>F6S405_CIOIN</name>
<reference evidence="1" key="2">
    <citation type="journal article" date="2008" name="Genome Biol.">
        <title>Improved genome assembly and evidence-based global gene model set for the chordate Ciona intestinalis: new insight into intron and operon populations.</title>
        <authorList>
            <person name="Satou Y."/>
            <person name="Mineta K."/>
            <person name="Ogasawara M."/>
            <person name="Sasakura Y."/>
            <person name="Shoguchi E."/>
            <person name="Ueno K."/>
            <person name="Yamada L."/>
            <person name="Matsumoto J."/>
            <person name="Wasserscheid J."/>
            <person name="Dewar K."/>
            <person name="Wiley G.B."/>
            <person name="Macmil S.L."/>
            <person name="Roe B.A."/>
            <person name="Zeller R.W."/>
            <person name="Hastings K.E."/>
            <person name="Lemaire P."/>
            <person name="Lindquist E."/>
            <person name="Endo T."/>
            <person name="Hotta K."/>
            <person name="Inaba K."/>
        </authorList>
    </citation>
    <scope>NUCLEOTIDE SEQUENCE [LARGE SCALE GENOMIC DNA]</scope>
    <source>
        <strain evidence="1">wild type</strain>
    </source>
</reference>
<dbReference type="Ensembl" id="ENSCINT00000016475.3">
    <property type="protein sequence ID" value="ENSCINP00000016475.3"/>
    <property type="gene ID" value="ENSCING00000019251.1"/>
</dbReference>
<sequence length="78" mass="8686">MNVRVELITVVQTLFVSIPMEVTSATAQLGTAEFTAQILMVVWQPIFAATKVSFVTNRMEALYAELDIHADLTNSWLV</sequence>
<keyword evidence="2" id="KW-1185">Reference proteome</keyword>
<evidence type="ECO:0000313" key="1">
    <source>
        <dbReference type="Ensembl" id="ENSCINP00000016475.3"/>
    </source>
</evidence>
<dbReference type="InParanoid" id="F6S405"/>
<accession>F6S405</accession>
<dbReference type="Proteomes" id="UP000008144">
    <property type="component" value="Chromosome 4"/>
</dbReference>
<proteinExistence type="predicted"/>
<dbReference type="EMBL" id="EAAA01001890">
    <property type="status" value="NOT_ANNOTATED_CDS"/>
    <property type="molecule type" value="Genomic_DNA"/>
</dbReference>
<evidence type="ECO:0000313" key="2">
    <source>
        <dbReference type="Proteomes" id="UP000008144"/>
    </source>
</evidence>
<reference evidence="1" key="4">
    <citation type="submission" date="2025-09" db="UniProtKB">
        <authorList>
            <consortium name="Ensembl"/>
        </authorList>
    </citation>
    <scope>IDENTIFICATION</scope>
</reference>
<dbReference type="AlphaFoldDB" id="F6S405"/>
<reference evidence="2" key="1">
    <citation type="journal article" date="2002" name="Science">
        <title>The draft genome of Ciona intestinalis: insights into chordate and vertebrate origins.</title>
        <authorList>
            <person name="Dehal P."/>
            <person name="Satou Y."/>
            <person name="Campbell R.K."/>
            <person name="Chapman J."/>
            <person name="Degnan B."/>
            <person name="De Tomaso A."/>
            <person name="Davidson B."/>
            <person name="Di Gregorio A."/>
            <person name="Gelpke M."/>
            <person name="Goodstein D.M."/>
            <person name="Harafuji N."/>
            <person name="Hastings K.E."/>
            <person name="Ho I."/>
            <person name="Hotta K."/>
            <person name="Huang W."/>
            <person name="Kawashima T."/>
            <person name="Lemaire P."/>
            <person name="Martinez D."/>
            <person name="Meinertzhagen I.A."/>
            <person name="Necula S."/>
            <person name="Nonaka M."/>
            <person name="Putnam N."/>
            <person name="Rash S."/>
            <person name="Saiga H."/>
            <person name="Satake M."/>
            <person name="Terry A."/>
            <person name="Yamada L."/>
            <person name="Wang H.G."/>
            <person name="Awazu S."/>
            <person name="Azumi K."/>
            <person name="Boore J."/>
            <person name="Branno M."/>
            <person name="Chin-Bow S."/>
            <person name="DeSantis R."/>
            <person name="Doyle S."/>
            <person name="Francino P."/>
            <person name="Keys D.N."/>
            <person name="Haga S."/>
            <person name="Hayashi H."/>
            <person name="Hino K."/>
            <person name="Imai K.S."/>
            <person name="Inaba K."/>
            <person name="Kano S."/>
            <person name="Kobayashi K."/>
            <person name="Kobayashi M."/>
            <person name="Lee B.I."/>
            <person name="Makabe K.W."/>
            <person name="Manohar C."/>
            <person name="Matassi G."/>
            <person name="Medina M."/>
            <person name="Mochizuki Y."/>
            <person name="Mount S."/>
            <person name="Morishita T."/>
            <person name="Miura S."/>
            <person name="Nakayama A."/>
            <person name="Nishizaka S."/>
            <person name="Nomoto H."/>
            <person name="Ohta F."/>
            <person name="Oishi K."/>
            <person name="Rigoutsos I."/>
            <person name="Sano M."/>
            <person name="Sasaki A."/>
            <person name="Sasakura Y."/>
            <person name="Shoguchi E."/>
            <person name="Shin-i T."/>
            <person name="Spagnuolo A."/>
            <person name="Stainier D."/>
            <person name="Suzuki M.M."/>
            <person name="Tassy O."/>
            <person name="Takatori N."/>
            <person name="Tokuoka M."/>
            <person name="Yagi K."/>
            <person name="Yoshizaki F."/>
            <person name="Wada S."/>
            <person name="Zhang C."/>
            <person name="Hyatt P.D."/>
            <person name="Larimer F."/>
            <person name="Detter C."/>
            <person name="Doggett N."/>
            <person name="Glavina T."/>
            <person name="Hawkins T."/>
            <person name="Richardson P."/>
            <person name="Lucas S."/>
            <person name="Kohara Y."/>
            <person name="Levine M."/>
            <person name="Satoh N."/>
            <person name="Rokhsar D.S."/>
        </authorList>
    </citation>
    <scope>NUCLEOTIDE SEQUENCE [LARGE SCALE GENOMIC DNA]</scope>
</reference>